<protein>
    <recommendedName>
        <fullName evidence="4">HTH luxR-type domain-containing protein</fullName>
    </recommendedName>
</protein>
<evidence type="ECO:0000313" key="5">
    <source>
        <dbReference type="EMBL" id="GAA5114365.1"/>
    </source>
</evidence>
<dbReference type="Gene3D" id="1.10.10.10">
    <property type="entry name" value="Winged helix-like DNA-binding domain superfamily/Winged helix DNA-binding domain"/>
    <property type="match status" value="1"/>
</dbReference>
<dbReference type="InterPro" id="IPR036388">
    <property type="entry name" value="WH-like_DNA-bd_sf"/>
</dbReference>
<evidence type="ECO:0000256" key="1">
    <source>
        <dbReference type="ARBA" id="ARBA00023015"/>
    </source>
</evidence>
<feature type="domain" description="HTH luxR-type" evidence="4">
    <location>
        <begin position="62"/>
        <end position="127"/>
    </location>
</feature>
<dbReference type="PROSITE" id="PS50043">
    <property type="entry name" value="HTH_LUXR_2"/>
    <property type="match status" value="1"/>
</dbReference>
<dbReference type="PANTHER" id="PTHR44688:SF16">
    <property type="entry name" value="DNA-BINDING TRANSCRIPTIONAL ACTIVATOR DEVR_DOSR"/>
    <property type="match status" value="1"/>
</dbReference>
<dbReference type="EMBL" id="BAABJO010000004">
    <property type="protein sequence ID" value="GAA5114365.1"/>
    <property type="molecule type" value="Genomic_DNA"/>
</dbReference>
<sequence>MFEACRIRLAFAERLRRRKAFHRARRHLLDAGTGFAAMGAQPWLTRTHQELRATGYRPADEPPDAVTSLTAQELEVAHLAASGLTNRQIAERLYLSHRTVGAHLYRVFPKLGVSSRAGLRDALSARPGLDRPAPEPTATRAR</sequence>
<dbReference type="Proteomes" id="UP001500804">
    <property type="component" value="Unassembled WGS sequence"/>
</dbReference>
<dbReference type="PRINTS" id="PR00038">
    <property type="entry name" value="HTHLUXR"/>
</dbReference>
<dbReference type="SMART" id="SM00421">
    <property type="entry name" value="HTH_LUXR"/>
    <property type="match status" value="1"/>
</dbReference>
<keyword evidence="3" id="KW-0804">Transcription</keyword>
<keyword evidence="2" id="KW-0238">DNA-binding</keyword>
<name>A0ABP9NHP2_9PSEU</name>
<dbReference type="InterPro" id="IPR016032">
    <property type="entry name" value="Sig_transdc_resp-reg_C-effctor"/>
</dbReference>
<dbReference type="RefSeq" id="WP_345603730.1">
    <property type="nucleotide sequence ID" value="NZ_BAABJO010000004.1"/>
</dbReference>
<proteinExistence type="predicted"/>
<evidence type="ECO:0000313" key="6">
    <source>
        <dbReference type="Proteomes" id="UP001500804"/>
    </source>
</evidence>
<keyword evidence="1" id="KW-0805">Transcription regulation</keyword>
<dbReference type="CDD" id="cd06170">
    <property type="entry name" value="LuxR_C_like"/>
    <property type="match status" value="1"/>
</dbReference>
<dbReference type="SUPFAM" id="SSF46894">
    <property type="entry name" value="C-terminal effector domain of the bipartite response regulators"/>
    <property type="match status" value="1"/>
</dbReference>
<evidence type="ECO:0000256" key="2">
    <source>
        <dbReference type="ARBA" id="ARBA00023125"/>
    </source>
</evidence>
<dbReference type="InterPro" id="IPR000792">
    <property type="entry name" value="Tscrpt_reg_LuxR_C"/>
</dbReference>
<gene>
    <name evidence="5" type="ORF">GCM10023320_11400</name>
</gene>
<keyword evidence="6" id="KW-1185">Reference proteome</keyword>
<dbReference type="PROSITE" id="PS00622">
    <property type="entry name" value="HTH_LUXR_1"/>
    <property type="match status" value="1"/>
</dbReference>
<dbReference type="PANTHER" id="PTHR44688">
    <property type="entry name" value="DNA-BINDING TRANSCRIPTIONAL ACTIVATOR DEVR_DOSR"/>
    <property type="match status" value="1"/>
</dbReference>
<organism evidence="5 6">
    <name type="scientific">Pseudonocardia adelaidensis</name>
    <dbReference type="NCBI Taxonomy" id="648754"/>
    <lineage>
        <taxon>Bacteria</taxon>
        <taxon>Bacillati</taxon>
        <taxon>Actinomycetota</taxon>
        <taxon>Actinomycetes</taxon>
        <taxon>Pseudonocardiales</taxon>
        <taxon>Pseudonocardiaceae</taxon>
        <taxon>Pseudonocardia</taxon>
    </lineage>
</organism>
<evidence type="ECO:0000256" key="3">
    <source>
        <dbReference type="ARBA" id="ARBA00023163"/>
    </source>
</evidence>
<accession>A0ABP9NHP2</accession>
<comment type="caution">
    <text evidence="5">The sequence shown here is derived from an EMBL/GenBank/DDBJ whole genome shotgun (WGS) entry which is preliminary data.</text>
</comment>
<dbReference type="Pfam" id="PF00196">
    <property type="entry name" value="GerE"/>
    <property type="match status" value="1"/>
</dbReference>
<evidence type="ECO:0000259" key="4">
    <source>
        <dbReference type="PROSITE" id="PS50043"/>
    </source>
</evidence>
<reference evidence="6" key="1">
    <citation type="journal article" date="2019" name="Int. J. Syst. Evol. Microbiol.">
        <title>The Global Catalogue of Microorganisms (GCM) 10K type strain sequencing project: providing services to taxonomists for standard genome sequencing and annotation.</title>
        <authorList>
            <consortium name="The Broad Institute Genomics Platform"/>
            <consortium name="The Broad Institute Genome Sequencing Center for Infectious Disease"/>
            <person name="Wu L."/>
            <person name="Ma J."/>
        </authorList>
    </citation>
    <scope>NUCLEOTIDE SEQUENCE [LARGE SCALE GENOMIC DNA]</scope>
    <source>
        <strain evidence="6">JCM 18302</strain>
    </source>
</reference>